<evidence type="ECO:0000256" key="6">
    <source>
        <dbReference type="PIRNR" id="PIRNR037677"/>
    </source>
</evidence>
<reference evidence="10" key="1">
    <citation type="submission" date="2020-04" db="EMBL/GenBank/DDBJ databases">
        <title>Analysis of mating type loci in Filobasidium floriforme.</title>
        <authorList>
            <person name="Nowrousian M."/>
        </authorList>
    </citation>
    <scope>NUCLEOTIDE SEQUENCE</scope>
    <source>
        <strain evidence="10">CBS 6242</strain>
    </source>
</reference>
<dbReference type="SUPFAM" id="SSF52540">
    <property type="entry name" value="P-loop containing nucleoside triphosphate hydrolases"/>
    <property type="match status" value="1"/>
</dbReference>
<keyword evidence="2 6" id="KW-0547">Nucleotide-binding</keyword>
<feature type="compositionally biased region" description="Basic residues" evidence="8">
    <location>
        <begin position="139"/>
        <end position="149"/>
    </location>
</feature>
<accession>A0A8K0NTP2</accession>
<dbReference type="AlphaFoldDB" id="A0A8K0NTP2"/>
<feature type="compositionally biased region" description="Polar residues" evidence="8">
    <location>
        <begin position="266"/>
        <end position="286"/>
    </location>
</feature>
<dbReference type="GO" id="GO:0032301">
    <property type="term" value="C:MutSalpha complex"/>
    <property type="evidence" value="ECO:0007669"/>
    <property type="project" value="TreeGrafter"/>
</dbReference>
<dbReference type="Pfam" id="PF01624">
    <property type="entry name" value="MutS_I"/>
    <property type="match status" value="1"/>
</dbReference>
<dbReference type="InterPro" id="IPR045076">
    <property type="entry name" value="MutS"/>
</dbReference>
<dbReference type="InterPro" id="IPR007695">
    <property type="entry name" value="DNA_mismatch_repair_MutS-lik_N"/>
</dbReference>
<dbReference type="InterPro" id="IPR036187">
    <property type="entry name" value="DNA_mismatch_repair_MutS_sf"/>
</dbReference>
<feature type="compositionally biased region" description="Low complexity" evidence="8">
    <location>
        <begin position="28"/>
        <end position="41"/>
    </location>
</feature>
<evidence type="ECO:0000256" key="1">
    <source>
        <dbReference type="ARBA" id="ARBA00006271"/>
    </source>
</evidence>
<evidence type="ECO:0000256" key="3">
    <source>
        <dbReference type="ARBA" id="ARBA00022763"/>
    </source>
</evidence>
<dbReference type="InterPro" id="IPR000432">
    <property type="entry name" value="DNA_mismatch_repair_MutS_C"/>
</dbReference>
<dbReference type="Gene3D" id="3.30.420.110">
    <property type="entry name" value="MutS, connector domain"/>
    <property type="match status" value="1"/>
</dbReference>
<dbReference type="Pfam" id="PF05188">
    <property type="entry name" value="MutS_II"/>
    <property type="match status" value="1"/>
</dbReference>
<dbReference type="InterPro" id="IPR007696">
    <property type="entry name" value="DNA_mismatch_repair_MutS_core"/>
</dbReference>
<feature type="domain" description="DNA mismatch repair proteins mutS family" evidence="9">
    <location>
        <begin position="1102"/>
        <end position="1118"/>
    </location>
</feature>
<feature type="compositionally biased region" description="Polar residues" evidence="8">
    <location>
        <begin position="1"/>
        <end position="16"/>
    </location>
</feature>
<dbReference type="SUPFAM" id="SSF53150">
    <property type="entry name" value="DNA repair protein MutS, domain II"/>
    <property type="match status" value="1"/>
</dbReference>
<dbReference type="Proteomes" id="UP000812966">
    <property type="component" value="Unassembled WGS sequence"/>
</dbReference>
<dbReference type="SUPFAM" id="SSF55271">
    <property type="entry name" value="DNA repair protein MutS, domain I"/>
    <property type="match status" value="1"/>
</dbReference>
<feature type="region of interest" description="Disordered" evidence="8">
    <location>
        <begin position="1"/>
        <end position="320"/>
    </location>
</feature>
<dbReference type="GO" id="GO:0030983">
    <property type="term" value="F:mismatched DNA binding"/>
    <property type="evidence" value="ECO:0007669"/>
    <property type="project" value="UniProtKB-UniRule"/>
</dbReference>
<dbReference type="SMART" id="SM00533">
    <property type="entry name" value="MUTSd"/>
    <property type="match status" value="1"/>
</dbReference>
<dbReference type="InterPro" id="IPR027417">
    <property type="entry name" value="P-loop_NTPase"/>
</dbReference>
<feature type="compositionally biased region" description="Acidic residues" evidence="8">
    <location>
        <begin position="210"/>
        <end position="228"/>
    </location>
</feature>
<dbReference type="SUPFAM" id="SSF48334">
    <property type="entry name" value="DNA repair protein MutS, domain III"/>
    <property type="match status" value="1"/>
</dbReference>
<dbReference type="PANTHER" id="PTHR11361:SF148">
    <property type="entry name" value="DNA MISMATCH REPAIR PROTEIN MSH6"/>
    <property type="match status" value="1"/>
</dbReference>
<dbReference type="OrthoDB" id="121051at2759"/>
<dbReference type="FunFam" id="3.40.1170.10:FF:000002">
    <property type="entry name" value="DNA mismatch repair protein"/>
    <property type="match status" value="1"/>
</dbReference>
<dbReference type="PROSITE" id="PS00486">
    <property type="entry name" value="DNA_MISMATCH_REPAIR_2"/>
    <property type="match status" value="1"/>
</dbReference>
<dbReference type="PANTHER" id="PTHR11361">
    <property type="entry name" value="DNA MISMATCH REPAIR PROTEIN MUTS FAMILY MEMBER"/>
    <property type="match status" value="1"/>
</dbReference>
<evidence type="ECO:0000256" key="8">
    <source>
        <dbReference type="SAM" id="MobiDB-lite"/>
    </source>
</evidence>
<dbReference type="Pfam" id="PF05192">
    <property type="entry name" value="MutS_III"/>
    <property type="match status" value="1"/>
</dbReference>
<keyword evidence="6 7" id="KW-0234">DNA repair</keyword>
<feature type="compositionally biased region" description="Low complexity" evidence="8">
    <location>
        <begin position="163"/>
        <end position="172"/>
    </location>
</feature>
<feature type="compositionally biased region" description="Polar residues" evidence="8">
    <location>
        <begin position="98"/>
        <end position="114"/>
    </location>
</feature>
<comment type="function">
    <text evidence="6 7">Component of the post-replicative DNA mismatch repair system (MMR).</text>
</comment>
<dbReference type="InterPro" id="IPR016151">
    <property type="entry name" value="DNA_mismatch_repair_MutS_N"/>
</dbReference>
<evidence type="ECO:0000313" key="11">
    <source>
        <dbReference type="Proteomes" id="UP000812966"/>
    </source>
</evidence>
<evidence type="ECO:0000256" key="5">
    <source>
        <dbReference type="ARBA" id="ARBA00023125"/>
    </source>
</evidence>
<dbReference type="GO" id="GO:0005524">
    <property type="term" value="F:ATP binding"/>
    <property type="evidence" value="ECO:0007669"/>
    <property type="project" value="UniProtKB-UniRule"/>
</dbReference>
<dbReference type="Gene3D" id="1.10.1420.10">
    <property type="match status" value="2"/>
</dbReference>
<sequence>MPPSSTPTSAGRQTTLLGFFNKPTPGGSQSKPNTPSSSSRPAPKTPTLGTSSRTVAGSKTKQSVSRTGSNSDVLQQQAQAQAQDPLSELEDLPETESSKSISKPTSKGATTSSEKVVKTDDVEMDMMGGEEEDSPIKVTARRQSTKRKVVYAETDSEPEDAGSDSSGSVVGRSRAKGKLQQAKKQKTKKGKGGDDDEFEMDISEGAGPGGEEDEDEFEMMDDGFDFGDEALAAAMDEFEKTPVSSKTTKKPPPSTSRLITKAGESSRASQFTYDPSSSSTNTQKTPTRPPVRPLGNGSNKSAGKRSGLNSAGGGGSGGFLTQAERSRLEAKEKKRAEEDCFEFLKDLRDKEKNRPGDPEYDPRTVFIPSKAWATFSPFEKQFWEIKQNHFDTVLFFQKGKFYELYENDAEIGHAEFDLKLTDRVKMKMVGVPEASFDFWAAKFLAAGYKVGKVEQAETAIGMEMRNKAKAGKPAKGDGIVRRELASVLTNGTVVDEAFLTEEEASHCVAIKEGRSEDGLRATYGVCVLDAATGQFELSSWEDDNVATRLETLTRQLRIKELLHEKGNLTTSTSRLLRNSLPMNTTWVSLRPETEFLSFDATVIKLSDFFSSISENAENAEVPTAITEMVEQRQDLAIEALGGMMFYLQSLNMANDLLSQKSFNIYDPIRKGEGMVLDGQTLSHLEILLNNEGGSDGTLLQLLQRCITPFGKRLFRLWLTVPLREVDAINARLDAVQDLMNNPQFSERFSKMASGVPDLERLISRIHAGRCKQGDFLKVLDAFKRISTGFARLAEMTDGFDGSSTGQLIRSSPDLAQYMGHIQAMYTLTDGVIIPSRGASSVCDEAADAVDAAEEALDEALEAYKSQTKCKSLTYWHSAQGQKEIYHIQAPANGFSAPANWTKTSGTKAFSRYVTPKTLPLIREVQEARETRKIAFAEFYGTLMAEFDKDRDTWLKAVRIFAETDCLLSLAKSSADMDEPKVRPEIVASDSAYIDFEDLRHPCMSLRTDFIANDIKLGGDVARQVLLTGPNTAGKSTLMRSTAMGIILCQLGCFVPAAKAVISPVDRIATRMGAYDAIFSGRSTFAVEMDEAKKILTEAGPKAMTILDELGRGTATFDGQSLAEAILHQLATHTLPIGFFSTHYHMLTEAYLYPEPHPNVRCQHMQTQVNDEKREVIPMYKLIDGVAESSFGTHVAHLAGVPDSIVTRAESVSKEFFADLQEKLARRRRSKLSSIAQADFAFLVNVCDPKNKALQEDNMKLADLSAQLDVIRRSIKSAA</sequence>
<proteinExistence type="inferred from homology"/>
<keyword evidence="3 6" id="KW-0227">DNA damage</keyword>
<dbReference type="Pfam" id="PF05190">
    <property type="entry name" value="MutS_IV"/>
    <property type="match status" value="1"/>
</dbReference>
<dbReference type="EMBL" id="JABELV010000003">
    <property type="protein sequence ID" value="KAG7575420.1"/>
    <property type="molecule type" value="Genomic_DNA"/>
</dbReference>
<feature type="compositionally biased region" description="Polar residues" evidence="8">
    <location>
        <begin position="47"/>
        <end position="74"/>
    </location>
</feature>
<dbReference type="GO" id="GO:0006298">
    <property type="term" value="P:mismatch repair"/>
    <property type="evidence" value="ECO:0007669"/>
    <property type="project" value="InterPro"/>
</dbReference>
<name>A0A8K0NTP2_9TREE</name>
<keyword evidence="4 6" id="KW-0067">ATP-binding</keyword>
<comment type="similarity">
    <text evidence="1 6 7">Belongs to the DNA mismatch repair MutS family.</text>
</comment>
<dbReference type="InterPro" id="IPR017261">
    <property type="entry name" value="DNA_mismatch_repair_MutS/MSH"/>
</dbReference>
<dbReference type="NCBIfam" id="NF003810">
    <property type="entry name" value="PRK05399.1"/>
    <property type="match status" value="1"/>
</dbReference>
<keyword evidence="11" id="KW-1185">Reference proteome</keyword>
<dbReference type="GO" id="GO:0140664">
    <property type="term" value="F:ATP-dependent DNA damage sensor activity"/>
    <property type="evidence" value="ECO:0007669"/>
    <property type="project" value="InterPro"/>
</dbReference>
<evidence type="ECO:0000256" key="4">
    <source>
        <dbReference type="ARBA" id="ARBA00022840"/>
    </source>
</evidence>
<organism evidence="10 11">
    <name type="scientific">Filobasidium floriforme</name>
    <dbReference type="NCBI Taxonomy" id="5210"/>
    <lineage>
        <taxon>Eukaryota</taxon>
        <taxon>Fungi</taxon>
        <taxon>Dikarya</taxon>
        <taxon>Basidiomycota</taxon>
        <taxon>Agaricomycotina</taxon>
        <taxon>Tremellomycetes</taxon>
        <taxon>Filobasidiales</taxon>
        <taxon>Filobasidiaceae</taxon>
        <taxon>Filobasidium</taxon>
    </lineage>
</organism>
<protein>
    <recommendedName>
        <fullName evidence="6">DNA mismatch repair protein</fullName>
    </recommendedName>
</protein>
<dbReference type="Gene3D" id="3.40.1170.10">
    <property type="entry name" value="DNA repair protein MutS, domain I"/>
    <property type="match status" value="1"/>
</dbReference>
<evidence type="ECO:0000256" key="2">
    <source>
        <dbReference type="ARBA" id="ARBA00022741"/>
    </source>
</evidence>
<dbReference type="PIRSF" id="PIRSF037677">
    <property type="entry name" value="DNA_mis_repair_Msh6"/>
    <property type="match status" value="1"/>
</dbReference>
<evidence type="ECO:0000313" key="10">
    <source>
        <dbReference type="EMBL" id="KAG7575420.1"/>
    </source>
</evidence>
<feature type="compositionally biased region" description="Basic residues" evidence="8">
    <location>
        <begin position="173"/>
        <end position="190"/>
    </location>
</feature>
<evidence type="ECO:0000256" key="7">
    <source>
        <dbReference type="RuleBase" id="RU003756"/>
    </source>
</evidence>
<dbReference type="Pfam" id="PF00488">
    <property type="entry name" value="MutS_V"/>
    <property type="match status" value="1"/>
</dbReference>
<dbReference type="InterPro" id="IPR007861">
    <property type="entry name" value="DNA_mismatch_repair_MutS_clamp"/>
</dbReference>
<dbReference type="InterPro" id="IPR007860">
    <property type="entry name" value="DNA_mmatch_repair_MutS_con_dom"/>
</dbReference>
<dbReference type="InterPro" id="IPR036678">
    <property type="entry name" value="MutS_con_dom_sf"/>
</dbReference>
<feature type="compositionally biased region" description="Acidic residues" evidence="8">
    <location>
        <begin position="122"/>
        <end position="133"/>
    </location>
</feature>
<dbReference type="Gene3D" id="3.40.50.300">
    <property type="entry name" value="P-loop containing nucleotide triphosphate hydrolases"/>
    <property type="match status" value="1"/>
</dbReference>
<keyword evidence="5 6" id="KW-0238">DNA-binding</keyword>
<comment type="caution">
    <text evidence="10">The sequence shown here is derived from an EMBL/GenBank/DDBJ whole genome shotgun (WGS) entry which is preliminary data.</text>
</comment>
<evidence type="ECO:0000259" key="9">
    <source>
        <dbReference type="PROSITE" id="PS00486"/>
    </source>
</evidence>
<dbReference type="SMART" id="SM00534">
    <property type="entry name" value="MUTSac"/>
    <property type="match status" value="1"/>
</dbReference>
<gene>
    <name evidence="10" type="ORF">FFLO_00239</name>
</gene>